<dbReference type="GO" id="GO:0047443">
    <property type="term" value="F:4-hydroxy-4-methyl-2-oxoglutarate aldolase activity"/>
    <property type="evidence" value="ECO:0007669"/>
    <property type="project" value="TreeGrafter"/>
</dbReference>
<dbReference type="InterPro" id="IPR005493">
    <property type="entry name" value="RraA/RraA-like"/>
</dbReference>
<dbReference type="PANTHER" id="PTHR33254:SF28">
    <property type="entry name" value="4-HYDROXY-4-METHYL-2-OXOGLUTARATE ALDOLASE"/>
    <property type="match status" value="1"/>
</dbReference>
<dbReference type="EMBL" id="JAVRRJ010000001">
    <property type="protein sequence ID" value="KAK5090403.1"/>
    <property type="molecule type" value="Genomic_DNA"/>
</dbReference>
<dbReference type="GO" id="GO:0008948">
    <property type="term" value="F:oxaloacetate decarboxylase activity"/>
    <property type="evidence" value="ECO:0007669"/>
    <property type="project" value="TreeGrafter"/>
</dbReference>
<dbReference type="SUPFAM" id="SSF89562">
    <property type="entry name" value="RraA-like"/>
    <property type="match status" value="1"/>
</dbReference>
<dbReference type="Proteomes" id="UP001309876">
    <property type="component" value="Unassembled WGS sequence"/>
</dbReference>
<accession>A0AAN7T4Q7</accession>
<gene>
    <name evidence="1" type="ORF">LTR05_000575</name>
</gene>
<keyword evidence="2" id="KW-1185">Reference proteome</keyword>
<dbReference type="InterPro" id="IPR036704">
    <property type="entry name" value="RraA/RraA-like_sf"/>
</dbReference>
<reference evidence="1 2" key="1">
    <citation type="submission" date="2023-08" db="EMBL/GenBank/DDBJ databases">
        <title>Black Yeasts Isolated from many extreme environments.</title>
        <authorList>
            <person name="Coleine C."/>
            <person name="Stajich J.E."/>
            <person name="Selbmann L."/>
        </authorList>
    </citation>
    <scope>NUCLEOTIDE SEQUENCE [LARGE SCALE GENOMIC DNA]</scope>
    <source>
        <strain evidence="1 2">CCFEE 5910</strain>
    </source>
</reference>
<protein>
    <submittedName>
        <fullName evidence="1">Uncharacterized protein</fullName>
    </submittedName>
</protein>
<evidence type="ECO:0000313" key="2">
    <source>
        <dbReference type="Proteomes" id="UP001309876"/>
    </source>
</evidence>
<evidence type="ECO:0000313" key="1">
    <source>
        <dbReference type="EMBL" id="KAK5090403.1"/>
    </source>
</evidence>
<sequence>MTNLKSVLRSLSAYSTCDVSDALLKLKHPHGGFIPGITMWSPERQQGDTKIVGPAYTVKFVRNNHENAPKPPQHHIDTIPEGAVVFISAPSGVFNAVYGGLMSARAQYSGAVFARDVSSPAYYEVARPSEVNVPLRLSDPRCEITVSPEDIIFADLNGVVCIPRGLVEQVLSLIPKQVEIDENMAKAIAQGSTFAGASKEFRGK</sequence>
<dbReference type="CDD" id="cd16841">
    <property type="entry name" value="RraA_family"/>
    <property type="match status" value="1"/>
</dbReference>
<dbReference type="AlphaFoldDB" id="A0AAN7T4Q7"/>
<comment type="caution">
    <text evidence="1">The sequence shown here is derived from an EMBL/GenBank/DDBJ whole genome shotgun (WGS) entry which is preliminary data.</text>
</comment>
<name>A0AAN7T4Q7_9EURO</name>
<proteinExistence type="predicted"/>
<dbReference type="Gene3D" id="3.50.30.40">
    <property type="entry name" value="Ribonuclease E inhibitor RraA/RraA-like"/>
    <property type="match status" value="2"/>
</dbReference>
<dbReference type="Pfam" id="PF03737">
    <property type="entry name" value="RraA-like"/>
    <property type="match status" value="1"/>
</dbReference>
<organism evidence="1 2">
    <name type="scientific">Lithohypha guttulata</name>
    <dbReference type="NCBI Taxonomy" id="1690604"/>
    <lineage>
        <taxon>Eukaryota</taxon>
        <taxon>Fungi</taxon>
        <taxon>Dikarya</taxon>
        <taxon>Ascomycota</taxon>
        <taxon>Pezizomycotina</taxon>
        <taxon>Eurotiomycetes</taxon>
        <taxon>Chaetothyriomycetidae</taxon>
        <taxon>Chaetothyriales</taxon>
        <taxon>Trichomeriaceae</taxon>
        <taxon>Lithohypha</taxon>
    </lineage>
</organism>
<dbReference type="PANTHER" id="PTHR33254">
    <property type="entry name" value="4-HYDROXY-4-METHYL-2-OXOGLUTARATE ALDOLASE 3-RELATED"/>
    <property type="match status" value="1"/>
</dbReference>